<feature type="compositionally biased region" description="Low complexity" evidence="1">
    <location>
        <begin position="31"/>
        <end position="40"/>
    </location>
</feature>
<dbReference type="OrthoDB" id="6167710at2"/>
<dbReference type="EMBL" id="FNCI01000008">
    <property type="protein sequence ID" value="SDG29410.1"/>
    <property type="molecule type" value="Genomic_DNA"/>
</dbReference>
<sequence length="117" mass="13440">MMTNLSEFEESMRREIDAFQDNSEKEKAKRQAQAANKAPASDIKPRQKQRPTKEQVESYKTGHLVKLAVRTKRLELDTIFEHRSSSISRLEAQMEAEEAAKKAGYPIIGHLVDIERL</sequence>
<evidence type="ECO:0000256" key="1">
    <source>
        <dbReference type="SAM" id="MobiDB-lite"/>
    </source>
</evidence>
<accession>A0A1G7T486</accession>
<gene>
    <name evidence="2" type="ORF">SAMN05216571_108128</name>
</gene>
<feature type="region of interest" description="Disordered" evidence="1">
    <location>
        <begin position="1"/>
        <end position="59"/>
    </location>
</feature>
<keyword evidence="3" id="KW-1185">Reference proteome</keyword>
<reference evidence="2 3" key="1">
    <citation type="submission" date="2016-10" db="EMBL/GenBank/DDBJ databases">
        <authorList>
            <person name="de Groot N.N."/>
        </authorList>
    </citation>
    <scope>NUCLEOTIDE SEQUENCE [LARGE SCALE GENOMIC DNA]</scope>
    <source>
        <strain evidence="2 3">BH539</strain>
    </source>
</reference>
<dbReference type="AlphaFoldDB" id="A0A1G7T486"/>
<evidence type="ECO:0000313" key="2">
    <source>
        <dbReference type="EMBL" id="SDG29410.1"/>
    </source>
</evidence>
<proteinExistence type="predicted"/>
<name>A0A1G7T486_9GAMM</name>
<evidence type="ECO:0000313" key="3">
    <source>
        <dbReference type="Proteomes" id="UP000198641"/>
    </source>
</evidence>
<organism evidence="2 3">
    <name type="scientific">Onishia taeanensis</name>
    <dbReference type="NCBI Taxonomy" id="284577"/>
    <lineage>
        <taxon>Bacteria</taxon>
        <taxon>Pseudomonadati</taxon>
        <taxon>Pseudomonadota</taxon>
        <taxon>Gammaproteobacteria</taxon>
        <taxon>Oceanospirillales</taxon>
        <taxon>Halomonadaceae</taxon>
        <taxon>Onishia</taxon>
    </lineage>
</organism>
<dbReference type="Proteomes" id="UP000198641">
    <property type="component" value="Unassembled WGS sequence"/>
</dbReference>
<protein>
    <submittedName>
        <fullName evidence="2">Uncharacterized protein</fullName>
    </submittedName>
</protein>
<feature type="compositionally biased region" description="Basic and acidic residues" evidence="1">
    <location>
        <begin position="10"/>
        <end position="29"/>
    </location>
</feature>
<dbReference type="RefSeq" id="WP_092526294.1">
    <property type="nucleotide sequence ID" value="NZ_FNCI01000008.1"/>
</dbReference>